<dbReference type="InterPro" id="IPR050882">
    <property type="entry name" value="Prepilin_peptidase/N-MTase"/>
</dbReference>
<feature type="transmembrane region" description="Helical" evidence="2">
    <location>
        <begin position="27"/>
        <end position="44"/>
    </location>
</feature>
<evidence type="ECO:0000259" key="3">
    <source>
        <dbReference type="Pfam" id="PF01478"/>
    </source>
</evidence>
<comment type="similarity">
    <text evidence="1">Belongs to the peptidase A24 family.</text>
</comment>
<dbReference type="PANTHER" id="PTHR30487">
    <property type="entry name" value="TYPE 4 PREPILIN-LIKE PROTEINS LEADER PEPTIDE-PROCESSING ENZYME"/>
    <property type="match status" value="1"/>
</dbReference>
<evidence type="ECO:0000313" key="5">
    <source>
        <dbReference type="Proteomes" id="UP000054893"/>
    </source>
</evidence>
<evidence type="ECO:0000313" key="4">
    <source>
        <dbReference type="EMBL" id="SAL28129.1"/>
    </source>
</evidence>
<reference evidence="4 5" key="1">
    <citation type="submission" date="2016-01" db="EMBL/GenBank/DDBJ databases">
        <authorList>
            <person name="Oliw E.H."/>
        </authorList>
    </citation>
    <scope>NUCLEOTIDE SEQUENCE [LARGE SCALE GENOMIC DNA]</scope>
    <source>
        <strain evidence="4">LMG 22029</strain>
    </source>
</reference>
<name>A0A158G914_CABSO</name>
<evidence type="ECO:0000256" key="1">
    <source>
        <dbReference type="ARBA" id="ARBA00005801"/>
    </source>
</evidence>
<dbReference type="AlphaFoldDB" id="A0A158G914"/>
<feature type="domain" description="Prepilin type IV endopeptidase peptidase" evidence="3">
    <location>
        <begin position="6"/>
        <end position="110"/>
    </location>
</feature>
<dbReference type="GO" id="GO:0006465">
    <property type="term" value="P:signal peptide processing"/>
    <property type="evidence" value="ECO:0007669"/>
    <property type="project" value="TreeGrafter"/>
</dbReference>
<dbReference type="PANTHER" id="PTHR30487:SF0">
    <property type="entry name" value="PREPILIN LEADER PEPTIDASE_N-METHYLTRANSFERASE-RELATED"/>
    <property type="match status" value="1"/>
</dbReference>
<dbReference type="RefSeq" id="WP_244164036.1">
    <property type="nucleotide sequence ID" value="NZ_FCOC02000005.1"/>
</dbReference>
<evidence type="ECO:0000256" key="2">
    <source>
        <dbReference type="SAM" id="Phobius"/>
    </source>
</evidence>
<dbReference type="EMBL" id="FCOC02000005">
    <property type="protein sequence ID" value="SAL28129.1"/>
    <property type="molecule type" value="Genomic_DNA"/>
</dbReference>
<feature type="transmembrane region" description="Helical" evidence="2">
    <location>
        <begin position="56"/>
        <end position="76"/>
    </location>
</feature>
<protein>
    <submittedName>
        <fullName evidence="4">Peptidase</fullName>
    </submittedName>
</protein>
<organism evidence="4 5">
    <name type="scientific">Caballeronia sordidicola</name>
    <name type="common">Burkholderia sordidicola</name>
    <dbReference type="NCBI Taxonomy" id="196367"/>
    <lineage>
        <taxon>Bacteria</taxon>
        <taxon>Pseudomonadati</taxon>
        <taxon>Pseudomonadota</taxon>
        <taxon>Betaproteobacteria</taxon>
        <taxon>Burkholderiales</taxon>
        <taxon>Burkholderiaceae</taxon>
        <taxon>Caballeronia</taxon>
    </lineage>
</organism>
<dbReference type="GO" id="GO:0005886">
    <property type="term" value="C:plasma membrane"/>
    <property type="evidence" value="ECO:0007669"/>
    <property type="project" value="TreeGrafter"/>
</dbReference>
<sequence length="169" mass="17684">MINAALFICWSLAVVIFDCGLRRIPNWLVIAGLACACALAASGYSPFHTDLADAGLGLAAGFFALIPFYVLGVMGAADVKVFAVLGAWCGVRALPWLWIAASLAAGVYALWLIASSMTTHNRNTSPQGSQAPLRFVTFVIGGRRTTPYAAMLALAAIGSFAINAFGVAR</sequence>
<keyword evidence="2" id="KW-0472">Membrane</keyword>
<keyword evidence="2" id="KW-1133">Transmembrane helix</keyword>
<proteinExistence type="inferred from homology"/>
<feature type="transmembrane region" description="Helical" evidence="2">
    <location>
        <begin position="148"/>
        <end position="168"/>
    </location>
</feature>
<gene>
    <name evidence="4" type="ORF">AWB64_02354</name>
</gene>
<dbReference type="InterPro" id="IPR000045">
    <property type="entry name" value="Prepilin_IV_endopep_pep"/>
</dbReference>
<feature type="transmembrane region" description="Helical" evidence="2">
    <location>
        <begin position="96"/>
        <end position="114"/>
    </location>
</feature>
<dbReference type="GO" id="GO:0004190">
    <property type="term" value="F:aspartic-type endopeptidase activity"/>
    <property type="evidence" value="ECO:0007669"/>
    <property type="project" value="InterPro"/>
</dbReference>
<dbReference type="Gene3D" id="1.20.120.1220">
    <property type="match status" value="1"/>
</dbReference>
<dbReference type="Pfam" id="PF01478">
    <property type="entry name" value="Peptidase_A24"/>
    <property type="match status" value="1"/>
</dbReference>
<dbReference type="Proteomes" id="UP000054893">
    <property type="component" value="Unassembled WGS sequence"/>
</dbReference>
<keyword evidence="2" id="KW-0812">Transmembrane</keyword>
<accession>A0A158G914</accession>